<organism evidence="3 4">
    <name type="scientific">Panicum virgatum</name>
    <name type="common">Blackwell switchgrass</name>
    <dbReference type="NCBI Taxonomy" id="38727"/>
    <lineage>
        <taxon>Eukaryota</taxon>
        <taxon>Viridiplantae</taxon>
        <taxon>Streptophyta</taxon>
        <taxon>Embryophyta</taxon>
        <taxon>Tracheophyta</taxon>
        <taxon>Spermatophyta</taxon>
        <taxon>Magnoliopsida</taxon>
        <taxon>Liliopsida</taxon>
        <taxon>Poales</taxon>
        <taxon>Poaceae</taxon>
        <taxon>PACMAD clade</taxon>
        <taxon>Panicoideae</taxon>
        <taxon>Panicodae</taxon>
        <taxon>Paniceae</taxon>
        <taxon>Panicinae</taxon>
        <taxon>Panicum</taxon>
        <taxon>Panicum sect. Hiantes</taxon>
    </lineage>
</organism>
<feature type="signal peptide" evidence="2">
    <location>
        <begin position="1"/>
        <end position="19"/>
    </location>
</feature>
<evidence type="ECO:0000313" key="3">
    <source>
        <dbReference type="EMBL" id="KAG2649503.1"/>
    </source>
</evidence>
<dbReference type="AlphaFoldDB" id="A0A8T0WX85"/>
<dbReference type="EMBL" id="CM029038">
    <property type="protein sequence ID" value="KAG2649502.1"/>
    <property type="molecule type" value="Genomic_DNA"/>
</dbReference>
<evidence type="ECO:0000313" key="4">
    <source>
        <dbReference type="Proteomes" id="UP000823388"/>
    </source>
</evidence>
<gene>
    <name evidence="3" type="ORF">PVAP13_1NG114138</name>
</gene>
<protein>
    <submittedName>
        <fullName evidence="3">Uncharacterized protein</fullName>
    </submittedName>
</protein>
<name>A0A8T0WX85_PANVG</name>
<accession>A0A8T0WX85</accession>
<comment type="caution">
    <text evidence="3">The sequence shown here is derived from an EMBL/GenBank/DDBJ whole genome shotgun (WGS) entry which is preliminary data.</text>
</comment>
<feature type="region of interest" description="Disordered" evidence="1">
    <location>
        <begin position="60"/>
        <end position="82"/>
    </location>
</feature>
<dbReference type="Proteomes" id="UP000823388">
    <property type="component" value="Chromosome 1N"/>
</dbReference>
<reference evidence="3" key="1">
    <citation type="submission" date="2020-05" db="EMBL/GenBank/DDBJ databases">
        <title>WGS assembly of Panicum virgatum.</title>
        <authorList>
            <person name="Lovell J.T."/>
            <person name="Jenkins J."/>
            <person name="Shu S."/>
            <person name="Juenger T.E."/>
            <person name="Schmutz J."/>
        </authorList>
    </citation>
    <scope>NUCLEOTIDE SEQUENCE</scope>
    <source>
        <strain evidence="3">AP13</strain>
    </source>
</reference>
<evidence type="ECO:0000256" key="2">
    <source>
        <dbReference type="SAM" id="SignalP"/>
    </source>
</evidence>
<keyword evidence="4" id="KW-1185">Reference proteome</keyword>
<proteinExistence type="predicted"/>
<dbReference type="EMBL" id="CM029038">
    <property type="protein sequence ID" value="KAG2649503.1"/>
    <property type="molecule type" value="Genomic_DNA"/>
</dbReference>
<sequence>MKIILLSKYYLLWWHAGTGFWIKHTPLIAIDCYRLLLPNPTPAPTHSPIPAEPLLEFDAHPPHCETSPARRPPIIPASPAATSPMPYPLNAIPGPGPALSAPHHRNRCQVSTIAHFQVRSDSA</sequence>
<feature type="chain" id="PRO_5036274954" evidence="2">
    <location>
        <begin position="20"/>
        <end position="123"/>
    </location>
</feature>
<keyword evidence="2" id="KW-0732">Signal</keyword>
<evidence type="ECO:0000256" key="1">
    <source>
        <dbReference type="SAM" id="MobiDB-lite"/>
    </source>
</evidence>